<evidence type="ECO:0000313" key="11">
    <source>
        <dbReference type="RefSeq" id="XP_013391118.1"/>
    </source>
</evidence>
<evidence type="ECO:0000256" key="1">
    <source>
        <dbReference type="ARBA" id="ARBA00004184"/>
    </source>
</evidence>
<dbReference type="Gene3D" id="3.10.20.90">
    <property type="entry name" value="Phosphatidylinositol 3-kinase Catalytic Subunit, Chain A, domain 1"/>
    <property type="match status" value="1"/>
</dbReference>
<dbReference type="KEGG" id="lak:106159389"/>
<evidence type="ECO:0000256" key="6">
    <source>
        <dbReference type="SAM" id="MobiDB-lite"/>
    </source>
</evidence>
<keyword evidence="5" id="KW-0472">Membrane</keyword>
<evidence type="ECO:0000256" key="2">
    <source>
        <dbReference type="ARBA" id="ARBA00004412"/>
    </source>
</evidence>
<dbReference type="GO" id="GO:0032266">
    <property type="term" value="F:phosphatidylinositol-3-phosphate binding"/>
    <property type="evidence" value="ECO:0007669"/>
    <property type="project" value="InterPro"/>
</dbReference>
<dbReference type="SMART" id="SM00228">
    <property type="entry name" value="PDZ"/>
    <property type="match status" value="1"/>
</dbReference>
<dbReference type="Gene3D" id="2.30.42.10">
    <property type="match status" value="1"/>
</dbReference>
<feature type="domain" description="Ras-associating" evidence="9">
    <location>
        <begin position="257"/>
        <end position="345"/>
    </location>
</feature>
<dbReference type="Pfam" id="PF00595">
    <property type="entry name" value="PDZ"/>
    <property type="match status" value="1"/>
</dbReference>
<keyword evidence="3" id="KW-0967">Endosome</keyword>
<dbReference type="FunFam" id="3.10.20.90:FF:000210">
    <property type="entry name" value="Putative Sorting nexin-27"/>
    <property type="match status" value="1"/>
</dbReference>
<dbReference type="PANTHER" id="PTHR12431:SF19">
    <property type="entry name" value="SORTING NEXIN-27"/>
    <property type="match status" value="1"/>
</dbReference>
<dbReference type="PROSITE" id="PS50200">
    <property type="entry name" value="RA"/>
    <property type="match status" value="1"/>
</dbReference>
<dbReference type="Pfam" id="PF00788">
    <property type="entry name" value="RA"/>
    <property type="match status" value="1"/>
</dbReference>
<evidence type="ECO:0000259" key="7">
    <source>
        <dbReference type="PROSITE" id="PS50106"/>
    </source>
</evidence>
<dbReference type="RefSeq" id="XP_013391118.1">
    <property type="nucleotide sequence ID" value="XM_013535664.2"/>
</dbReference>
<dbReference type="InterPro" id="IPR036871">
    <property type="entry name" value="PX_dom_sf"/>
</dbReference>
<name>A0A1S3HYN1_LINAN</name>
<dbReference type="GO" id="GO:0005769">
    <property type="term" value="C:early endosome"/>
    <property type="evidence" value="ECO:0007669"/>
    <property type="project" value="UniProtKB-SubCell"/>
</dbReference>
<evidence type="ECO:0000313" key="10">
    <source>
        <dbReference type="Proteomes" id="UP000085678"/>
    </source>
</evidence>
<dbReference type="FunFam" id="3.30.1520.10:FF:000003">
    <property type="entry name" value="sorting nexin-27 isoform X2"/>
    <property type="match status" value="1"/>
</dbReference>
<dbReference type="SUPFAM" id="SSF64268">
    <property type="entry name" value="PX domain"/>
    <property type="match status" value="1"/>
</dbReference>
<dbReference type="InterPro" id="IPR001683">
    <property type="entry name" value="PX_dom"/>
</dbReference>
<feature type="compositionally biased region" description="Acidic residues" evidence="6">
    <location>
        <begin position="1"/>
        <end position="11"/>
    </location>
</feature>
<dbReference type="GO" id="GO:0006886">
    <property type="term" value="P:intracellular protein transport"/>
    <property type="evidence" value="ECO:0007669"/>
    <property type="project" value="TreeGrafter"/>
</dbReference>
<dbReference type="InterPro" id="IPR037835">
    <property type="entry name" value="SNX27_RA"/>
</dbReference>
<evidence type="ECO:0000256" key="4">
    <source>
        <dbReference type="ARBA" id="ARBA00023121"/>
    </source>
</evidence>
<evidence type="ECO:0000259" key="8">
    <source>
        <dbReference type="PROSITE" id="PS50195"/>
    </source>
</evidence>
<protein>
    <submittedName>
        <fullName evidence="11">Sorting nexin-27 isoform X1</fullName>
    </submittedName>
</protein>
<dbReference type="PROSITE" id="PS50106">
    <property type="entry name" value="PDZ"/>
    <property type="match status" value="1"/>
</dbReference>
<dbReference type="AlphaFoldDB" id="A0A1S3HYN1"/>
<accession>A0A1S3HYN1</accession>
<dbReference type="Gene3D" id="3.30.1520.10">
    <property type="entry name" value="Phox-like domain"/>
    <property type="match status" value="1"/>
</dbReference>
<dbReference type="InterPro" id="IPR037827">
    <property type="entry name" value="SNX27_FERM-like_dom"/>
</dbReference>
<dbReference type="Pfam" id="PF00787">
    <property type="entry name" value="PX"/>
    <property type="match status" value="1"/>
</dbReference>
<proteinExistence type="predicted"/>
<comment type="subcellular location">
    <subcellularLocation>
        <location evidence="2">Early endosome</location>
    </subcellularLocation>
    <subcellularLocation>
        <location evidence="1">Endomembrane system</location>
        <topology evidence="1">Peripheral membrane protein</topology>
    </subcellularLocation>
</comment>
<dbReference type="InterPro" id="IPR037833">
    <property type="entry name" value="SNX27_PX"/>
</dbReference>
<dbReference type="STRING" id="7574.A0A1S3HYN1"/>
<gene>
    <name evidence="11" type="primary">LOC106159389</name>
</gene>
<dbReference type="GeneID" id="106159389"/>
<dbReference type="CDD" id="cd01777">
    <property type="entry name" value="FERM_F1_SNX27"/>
    <property type="match status" value="1"/>
</dbReference>
<reference evidence="11" key="1">
    <citation type="submission" date="2025-08" db="UniProtKB">
        <authorList>
            <consortium name="RefSeq"/>
        </authorList>
    </citation>
    <scope>IDENTIFICATION</scope>
    <source>
        <tissue evidence="11">Gonads</tissue>
    </source>
</reference>
<keyword evidence="10" id="KW-1185">Reference proteome</keyword>
<dbReference type="InterPro" id="IPR001478">
    <property type="entry name" value="PDZ"/>
</dbReference>
<dbReference type="OrthoDB" id="10036828at2759"/>
<feature type="domain" description="PDZ" evidence="7">
    <location>
        <begin position="26"/>
        <end position="119"/>
    </location>
</feature>
<evidence type="ECO:0000256" key="3">
    <source>
        <dbReference type="ARBA" id="ARBA00022753"/>
    </source>
</evidence>
<dbReference type="CDD" id="cd06886">
    <property type="entry name" value="PX_SNX27"/>
    <property type="match status" value="1"/>
</dbReference>
<evidence type="ECO:0000256" key="5">
    <source>
        <dbReference type="ARBA" id="ARBA00023136"/>
    </source>
</evidence>
<dbReference type="PROSITE" id="PS50195">
    <property type="entry name" value="PX"/>
    <property type="match status" value="1"/>
</dbReference>
<evidence type="ECO:0000259" key="9">
    <source>
        <dbReference type="PROSITE" id="PS50200"/>
    </source>
</evidence>
<dbReference type="SMART" id="SM00312">
    <property type="entry name" value="PX"/>
    <property type="match status" value="1"/>
</dbReference>
<dbReference type="CDD" id="cd13338">
    <property type="entry name" value="FERM-like_C_SNX27"/>
    <property type="match status" value="1"/>
</dbReference>
<dbReference type="PANTHER" id="PTHR12431">
    <property type="entry name" value="SORTING NEXIN 17 AND 27"/>
    <property type="match status" value="1"/>
</dbReference>
<organism evidence="10 11">
    <name type="scientific">Lingula anatina</name>
    <name type="common">Brachiopod</name>
    <name type="synonym">Lingula unguis</name>
    <dbReference type="NCBI Taxonomy" id="7574"/>
    <lineage>
        <taxon>Eukaryota</taxon>
        <taxon>Metazoa</taxon>
        <taxon>Spiralia</taxon>
        <taxon>Lophotrochozoa</taxon>
        <taxon>Brachiopoda</taxon>
        <taxon>Linguliformea</taxon>
        <taxon>Lingulata</taxon>
        <taxon>Lingulida</taxon>
        <taxon>Linguloidea</taxon>
        <taxon>Lingulidae</taxon>
        <taxon>Lingula</taxon>
    </lineage>
</organism>
<dbReference type="SUPFAM" id="SSF50156">
    <property type="entry name" value="PDZ domain-like"/>
    <property type="match status" value="1"/>
</dbReference>
<dbReference type="FunFam" id="2.30.42.10:FF:000061">
    <property type="entry name" value="sorting nexin-27 isoform X2"/>
    <property type="match status" value="1"/>
</dbReference>
<dbReference type="InterPro" id="IPR000159">
    <property type="entry name" value="RA_dom"/>
</dbReference>
<dbReference type="CDD" id="cd23070">
    <property type="entry name" value="PDZ_SNX27-like"/>
    <property type="match status" value="1"/>
</dbReference>
<feature type="domain" description="PX" evidence="8">
    <location>
        <begin position="144"/>
        <end position="252"/>
    </location>
</feature>
<keyword evidence="4" id="KW-0446">Lipid-binding</keyword>
<dbReference type="Gene3D" id="1.20.80.60">
    <property type="match status" value="1"/>
</dbReference>
<dbReference type="GO" id="GO:0032456">
    <property type="term" value="P:endocytic recycling"/>
    <property type="evidence" value="ECO:0007669"/>
    <property type="project" value="TreeGrafter"/>
</dbReference>
<sequence>MTSMADSEEESSPVSQNSDVIHGPRVVTITKTETGFGFNVRGQVSEGGQLKSINGELYAPLQHVSAVLEGGAAERAGIRKGDRILEVNGESVEGSTHKQVVDLIKSGGDSLTLTVISVPEQVAEKLEPSDESSGHSLIDYSEKRSLPISIPDYNYSESNGERYVAYNLYMAGRQLCSRRYKEFANLHNRLKREFPDFNFPKMPGKWPLKLSEQQLDARRRGLEQYVEKVTAVRVIGESDIMQEFLAPDSEQDGSTADEVELKVLLPDRKVLTVAIKRSSVTDEVYEAVVRKLGMTDETAKYFYLFEILDDTFDRKLLYSDFPHSLYIQNYSTAEATCIALKKWVFTLSRELSLSHDEMAVNFFFHQAHEEVSRGTIKSKDKLYELKALHQANKQQEYLKIVRHLDGYGEVVFPHCPCDAKKEGHVIVRFSLENLKLQACQEDGSPETQVIEFPWSCIKQHEFDEEGMTCNFYYEREGKKARWVRIQSPHAMYMYECFERIFTELEWNDTEKF</sequence>
<dbReference type="FunCoup" id="A0A1S3HYN1">
    <property type="interactions" value="1752"/>
</dbReference>
<feature type="region of interest" description="Disordered" evidence="6">
    <location>
        <begin position="1"/>
        <end position="23"/>
    </location>
</feature>
<dbReference type="InterPro" id="IPR036034">
    <property type="entry name" value="PDZ_sf"/>
</dbReference>
<dbReference type="GO" id="GO:0007165">
    <property type="term" value="P:signal transduction"/>
    <property type="evidence" value="ECO:0007669"/>
    <property type="project" value="InterPro"/>
</dbReference>
<dbReference type="Proteomes" id="UP000085678">
    <property type="component" value="Unplaced"/>
</dbReference>
<dbReference type="InParanoid" id="A0A1S3HYN1"/>